<protein>
    <submittedName>
        <fullName evidence="1">Uncharacterized protein</fullName>
    </submittedName>
</protein>
<keyword evidence="2" id="KW-1185">Reference proteome</keyword>
<proteinExistence type="predicted"/>
<evidence type="ECO:0000313" key="1">
    <source>
        <dbReference type="EMBL" id="GFN78860.1"/>
    </source>
</evidence>
<dbReference type="AlphaFoldDB" id="A0AAV3XV45"/>
<sequence length="142" mass="16284">MGRPSEDSERALVVPAESELSRETSKVRIWARAIHLIGRRLTEEAISCQDENVEKVRASTRTKTKKESRLRVDRVNLAAARQTLKSFWWPPERLQNAFGSRHRDSRVFLAAAILTLESFWGRVTLACYTGVLLEHKTARVPR</sequence>
<accession>A0AAV3XV45</accession>
<name>A0AAV3XV45_9GAST</name>
<dbReference type="EMBL" id="BLXT01000616">
    <property type="protein sequence ID" value="GFN78860.1"/>
    <property type="molecule type" value="Genomic_DNA"/>
</dbReference>
<evidence type="ECO:0000313" key="2">
    <source>
        <dbReference type="Proteomes" id="UP000735302"/>
    </source>
</evidence>
<organism evidence="1 2">
    <name type="scientific">Plakobranchus ocellatus</name>
    <dbReference type="NCBI Taxonomy" id="259542"/>
    <lineage>
        <taxon>Eukaryota</taxon>
        <taxon>Metazoa</taxon>
        <taxon>Spiralia</taxon>
        <taxon>Lophotrochozoa</taxon>
        <taxon>Mollusca</taxon>
        <taxon>Gastropoda</taxon>
        <taxon>Heterobranchia</taxon>
        <taxon>Euthyneura</taxon>
        <taxon>Panpulmonata</taxon>
        <taxon>Sacoglossa</taxon>
        <taxon>Placobranchoidea</taxon>
        <taxon>Plakobranchidae</taxon>
        <taxon>Plakobranchus</taxon>
    </lineage>
</organism>
<comment type="caution">
    <text evidence="1">The sequence shown here is derived from an EMBL/GenBank/DDBJ whole genome shotgun (WGS) entry which is preliminary data.</text>
</comment>
<reference evidence="1 2" key="1">
    <citation type="journal article" date="2021" name="Elife">
        <title>Chloroplast acquisition without the gene transfer in kleptoplastic sea slugs, Plakobranchus ocellatus.</title>
        <authorList>
            <person name="Maeda T."/>
            <person name="Takahashi S."/>
            <person name="Yoshida T."/>
            <person name="Shimamura S."/>
            <person name="Takaki Y."/>
            <person name="Nagai Y."/>
            <person name="Toyoda A."/>
            <person name="Suzuki Y."/>
            <person name="Arimoto A."/>
            <person name="Ishii H."/>
            <person name="Satoh N."/>
            <person name="Nishiyama T."/>
            <person name="Hasebe M."/>
            <person name="Maruyama T."/>
            <person name="Minagawa J."/>
            <person name="Obokata J."/>
            <person name="Shigenobu S."/>
        </authorList>
    </citation>
    <scope>NUCLEOTIDE SEQUENCE [LARGE SCALE GENOMIC DNA]</scope>
</reference>
<dbReference type="Proteomes" id="UP000735302">
    <property type="component" value="Unassembled WGS sequence"/>
</dbReference>
<gene>
    <name evidence="1" type="ORF">PoB_000536600</name>
</gene>